<gene>
    <name evidence="1" type="ORF">ACOLOM_LOCUS4086</name>
</gene>
<comment type="caution">
    <text evidence="1">The sequence shown here is derived from an EMBL/GenBank/DDBJ whole genome shotgun (WGS) entry which is preliminary data.</text>
</comment>
<dbReference type="EMBL" id="CAJVPT010006485">
    <property type="protein sequence ID" value="CAG8531356.1"/>
    <property type="molecule type" value="Genomic_DNA"/>
</dbReference>
<keyword evidence="2" id="KW-1185">Reference proteome</keyword>
<name>A0ACA9LLX9_9GLOM</name>
<sequence length="60" mass="6705">LSDPVDVYSDWVDAAEMVKPEGDGHDDSEDDQLDEEGLFRSRVATGGRSPDYEEDDDDLE</sequence>
<evidence type="ECO:0000313" key="2">
    <source>
        <dbReference type="Proteomes" id="UP000789525"/>
    </source>
</evidence>
<organism evidence="1 2">
    <name type="scientific">Acaulospora colombiana</name>
    <dbReference type="NCBI Taxonomy" id="27376"/>
    <lineage>
        <taxon>Eukaryota</taxon>
        <taxon>Fungi</taxon>
        <taxon>Fungi incertae sedis</taxon>
        <taxon>Mucoromycota</taxon>
        <taxon>Glomeromycotina</taxon>
        <taxon>Glomeromycetes</taxon>
        <taxon>Diversisporales</taxon>
        <taxon>Acaulosporaceae</taxon>
        <taxon>Acaulospora</taxon>
    </lineage>
</organism>
<protein>
    <submittedName>
        <fullName evidence="1">532_t:CDS:1</fullName>
    </submittedName>
</protein>
<reference evidence="1" key="1">
    <citation type="submission" date="2021-06" db="EMBL/GenBank/DDBJ databases">
        <authorList>
            <person name="Kallberg Y."/>
            <person name="Tangrot J."/>
            <person name="Rosling A."/>
        </authorList>
    </citation>
    <scope>NUCLEOTIDE SEQUENCE</scope>
    <source>
        <strain evidence="1">CL356</strain>
    </source>
</reference>
<accession>A0ACA9LLX9</accession>
<proteinExistence type="predicted"/>
<feature type="non-terminal residue" evidence="1">
    <location>
        <position position="1"/>
    </location>
</feature>
<dbReference type="Proteomes" id="UP000789525">
    <property type="component" value="Unassembled WGS sequence"/>
</dbReference>
<evidence type="ECO:0000313" key="1">
    <source>
        <dbReference type="EMBL" id="CAG8531356.1"/>
    </source>
</evidence>